<protein>
    <recommendedName>
        <fullName evidence="1">DUF6292 domain-containing protein</fullName>
    </recommendedName>
</protein>
<keyword evidence="3" id="KW-1185">Reference proteome</keyword>
<accession>A0A919N0V3</accession>
<dbReference type="RefSeq" id="WP_203677074.1">
    <property type="nucleotide sequence ID" value="NZ_BOMW01000009.1"/>
</dbReference>
<dbReference type="InterPro" id="IPR046259">
    <property type="entry name" value="DUF6292"/>
</dbReference>
<proteinExistence type="predicted"/>
<dbReference type="AlphaFoldDB" id="A0A919N0V3"/>
<dbReference type="Pfam" id="PF19809">
    <property type="entry name" value="DUF6292"/>
    <property type="match status" value="1"/>
</dbReference>
<evidence type="ECO:0000259" key="1">
    <source>
        <dbReference type="Pfam" id="PF19809"/>
    </source>
</evidence>
<sequence length="91" mass="9752">MDYLRAVAGALEAAGVPVADWRAEGDEGWIPFDLSRVSVVSWVHDQAGVGWSAASGWYLLLIDSPGRRSVVPLRVPVRATPEEVARAVVPA</sequence>
<name>A0A919N0V3_9ACTN</name>
<evidence type="ECO:0000313" key="3">
    <source>
        <dbReference type="Proteomes" id="UP000629619"/>
    </source>
</evidence>
<comment type="caution">
    <text evidence="2">The sequence shown here is derived from an EMBL/GenBank/DDBJ whole genome shotgun (WGS) entry which is preliminary data.</text>
</comment>
<gene>
    <name evidence="2" type="ORF">Asi03nite_08670</name>
</gene>
<evidence type="ECO:0000313" key="2">
    <source>
        <dbReference type="EMBL" id="GIF03329.1"/>
    </source>
</evidence>
<dbReference type="Proteomes" id="UP000629619">
    <property type="component" value="Unassembled WGS sequence"/>
</dbReference>
<feature type="domain" description="DUF6292" evidence="1">
    <location>
        <begin position="3"/>
        <end position="88"/>
    </location>
</feature>
<dbReference type="EMBL" id="BOMW01000009">
    <property type="protein sequence ID" value="GIF03329.1"/>
    <property type="molecule type" value="Genomic_DNA"/>
</dbReference>
<reference evidence="2" key="1">
    <citation type="submission" date="2021-01" db="EMBL/GenBank/DDBJ databases">
        <title>Whole genome shotgun sequence of Actinoplanes siamensis NBRC 109076.</title>
        <authorList>
            <person name="Komaki H."/>
            <person name="Tamura T."/>
        </authorList>
    </citation>
    <scope>NUCLEOTIDE SEQUENCE</scope>
    <source>
        <strain evidence="2">NBRC 109076</strain>
    </source>
</reference>
<organism evidence="2 3">
    <name type="scientific">Actinoplanes siamensis</name>
    <dbReference type="NCBI Taxonomy" id="1223317"/>
    <lineage>
        <taxon>Bacteria</taxon>
        <taxon>Bacillati</taxon>
        <taxon>Actinomycetota</taxon>
        <taxon>Actinomycetes</taxon>
        <taxon>Micromonosporales</taxon>
        <taxon>Micromonosporaceae</taxon>
        <taxon>Actinoplanes</taxon>
    </lineage>
</organism>